<proteinExistence type="predicted"/>
<keyword evidence="3" id="KW-1185">Reference proteome</keyword>
<dbReference type="GeneID" id="17036318"/>
<evidence type="ECO:0000256" key="1">
    <source>
        <dbReference type="SAM" id="Coils"/>
    </source>
</evidence>
<protein>
    <submittedName>
        <fullName evidence="2">Uncharacterized protein</fullName>
    </submittedName>
</protein>
<dbReference type="EMBL" id="AGSI01000024">
    <property type="protein sequence ID" value="EIE18407.1"/>
    <property type="molecule type" value="Genomic_DNA"/>
</dbReference>
<accession>I0YJ38</accession>
<name>I0YJ38_COCSC</name>
<dbReference type="AlphaFoldDB" id="I0YJ38"/>
<feature type="coiled-coil region" evidence="1">
    <location>
        <begin position="370"/>
        <end position="397"/>
    </location>
</feature>
<evidence type="ECO:0000313" key="2">
    <source>
        <dbReference type="EMBL" id="EIE18407.1"/>
    </source>
</evidence>
<dbReference type="KEGG" id="csl:COCSUDRAFT_60371"/>
<dbReference type="Proteomes" id="UP000007264">
    <property type="component" value="Unassembled WGS sequence"/>
</dbReference>
<dbReference type="RefSeq" id="XP_005642951.1">
    <property type="nucleotide sequence ID" value="XM_005642894.1"/>
</dbReference>
<organism evidence="2 3">
    <name type="scientific">Coccomyxa subellipsoidea (strain C-169)</name>
    <name type="common">Green microalga</name>
    <dbReference type="NCBI Taxonomy" id="574566"/>
    <lineage>
        <taxon>Eukaryota</taxon>
        <taxon>Viridiplantae</taxon>
        <taxon>Chlorophyta</taxon>
        <taxon>core chlorophytes</taxon>
        <taxon>Trebouxiophyceae</taxon>
        <taxon>Trebouxiophyceae incertae sedis</taxon>
        <taxon>Coccomyxaceae</taxon>
        <taxon>Coccomyxa</taxon>
        <taxon>Coccomyxa subellipsoidea</taxon>
    </lineage>
</organism>
<reference evidence="2 3" key="1">
    <citation type="journal article" date="2012" name="Genome Biol.">
        <title>The genome of the polar eukaryotic microalga coccomyxa subellipsoidea reveals traits of cold adaptation.</title>
        <authorList>
            <person name="Blanc G."/>
            <person name="Agarkova I."/>
            <person name="Grimwood J."/>
            <person name="Kuo A."/>
            <person name="Brueggeman A."/>
            <person name="Dunigan D."/>
            <person name="Gurnon J."/>
            <person name="Ladunga I."/>
            <person name="Lindquist E."/>
            <person name="Lucas S."/>
            <person name="Pangilinan J."/>
            <person name="Proschold T."/>
            <person name="Salamov A."/>
            <person name="Schmutz J."/>
            <person name="Weeks D."/>
            <person name="Yamada T."/>
            <person name="Claverie J.M."/>
            <person name="Grigoriev I."/>
            <person name="Van Etten J."/>
            <person name="Lomsadze A."/>
            <person name="Borodovsky M."/>
        </authorList>
    </citation>
    <scope>NUCLEOTIDE SEQUENCE [LARGE SCALE GENOMIC DNA]</scope>
    <source>
        <strain evidence="2 3">C-169</strain>
    </source>
</reference>
<gene>
    <name evidence="2" type="ORF">COCSUDRAFT_60371</name>
</gene>
<keyword evidence="1" id="KW-0175">Coiled coil</keyword>
<sequence>MCLQERRAAQRKRRRRRADKAIQEGCELISIDTRNATCGNEAAQHSSYGLFPEETASMVAACAEVAASAAFEENLPVQLCSAGGGRSAAILVEHAPALADGFCEHKIHEDSGSAMSCLWDEFGGQEETGMPPIADSAAALLTCGGASAAGSIALANSPAFTSFPSWLPQQQQHAPDQDPWQVTDTQPGQNALQATIMEPIQPPGHAAMLEPVRTADSCKVAADSGGSSANACAAAQVGAPSCAFQMAEADEVTAAHADGLLKRGRCWTAGEEKLYEPRIDIHLTAPHLSRRAEAARGRLAVVKDVRPKAERQLCPLQARLTAAHWERTCARANSKARSCSYHLFSGAQSACAAAAEARLGEADEQLRGLLGVAEAQIRELTRQNAELLRQVAALTNLVILVSL</sequence>
<comment type="caution">
    <text evidence="2">The sequence shown here is derived from an EMBL/GenBank/DDBJ whole genome shotgun (WGS) entry which is preliminary data.</text>
</comment>
<evidence type="ECO:0000313" key="3">
    <source>
        <dbReference type="Proteomes" id="UP000007264"/>
    </source>
</evidence>